<dbReference type="AlphaFoldDB" id="A0AAE1GMN2"/>
<dbReference type="Proteomes" id="UP001286313">
    <property type="component" value="Unassembled WGS sequence"/>
</dbReference>
<organism evidence="1 2">
    <name type="scientific">Petrolisthes cinctipes</name>
    <name type="common">Flat porcelain crab</name>
    <dbReference type="NCBI Taxonomy" id="88211"/>
    <lineage>
        <taxon>Eukaryota</taxon>
        <taxon>Metazoa</taxon>
        <taxon>Ecdysozoa</taxon>
        <taxon>Arthropoda</taxon>
        <taxon>Crustacea</taxon>
        <taxon>Multicrustacea</taxon>
        <taxon>Malacostraca</taxon>
        <taxon>Eumalacostraca</taxon>
        <taxon>Eucarida</taxon>
        <taxon>Decapoda</taxon>
        <taxon>Pleocyemata</taxon>
        <taxon>Anomura</taxon>
        <taxon>Galatheoidea</taxon>
        <taxon>Porcellanidae</taxon>
        <taxon>Petrolisthes</taxon>
    </lineage>
</organism>
<name>A0AAE1GMN2_PETCI</name>
<proteinExistence type="predicted"/>
<comment type="caution">
    <text evidence="1">The sequence shown here is derived from an EMBL/GenBank/DDBJ whole genome shotgun (WGS) entry which is preliminary data.</text>
</comment>
<keyword evidence="2" id="KW-1185">Reference proteome</keyword>
<reference evidence="1" key="1">
    <citation type="submission" date="2023-10" db="EMBL/GenBank/DDBJ databases">
        <title>Genome assemblies of two species of porcelain crab, Petrolisthes cinctipes and Petrolisthes manimaculis (Anomura: Porcellanidae).</title>
        <authorList>
            <person name="Angst P."/>
        </authorList>
    </citation>
    <scope>NUCLEOTIDE SEQUENCE</scope>
    <source>
        <strain evidence="1">PB745_01</strain>
        <tissue evidence="1">Gill</tissue>
    </source>
</reference>
<protein>
    <submittedName>
        <fullName evidence="1">Uncharacterized protein</fullName>
    </submittedName>
</protein>
<evidence type="ECO:0000313" key="1">
    <source>
        <dbReference type="EMBL" id="KAK3895515.1"/>
    </source>
</evidence>
<dbReference type="EMBL" id="JAWQEG010000038">
    <property type="protein sequence ID" value="KAK3895515.1"/>
    <property type="molecule type" value="Genomic_DNA"/>
</dbReference>
<sequence>MRVFTGEDSVPKFDGDPNKNYTIEEFIRRLEQSFVEYNITEDRGKIGYADSRIEGEFARQLLNCSCLLGRSSREQQTWEEFKKALVIVYRRSAPEGWSAWAFRIFTDLGLKAWTTPLEVAVSKPGAIRKDIQDCIQDNNWSKDVNGEQWMKVDDACEMFEYLLMYLGLSEEDQRRVRKKKLERGVRHTLEAQPGRRVEDKLEDVVERTTMHIRIIINKDEVMYLPDRETYQNIRKHHSERSYALQEPQYQLSGVSGTTVDVLGVVRLPVHFRGSSSFAASFYVVSKFHPMASGLLGLSTMAERKIEVYPGEGLIVHENVPYMCMATPQPKHSDKEVKTVGYVRGFEEKSTQGVMKQDRLCDTARVEVTRWTVVTAIVPDAHRLQPQEMIQFKVCLKGVKEGVDVVCMSETCPVYNVDDYVSVQGHAFATIHHEVRKHMEASRAEHIARQHKFAKKVEIEEGDVVMVKTPERQSKLSPKFKGPYIVKRTIMRTWGVFCVMLVAAFVSSKGSTDQIKPGALVGTDGRLEVVTDVITVRLNLGTLLDLKTRVDDFQLKFHNAIEMSSAKLATSDDVEDLGRRLEILNKVIVEQNRVIDSTFSLAANVAEEVNGVIEKTNEDRTLVVAVTKEQLEDCHTAYYHLKVCPALNFIFTGPEESQCELSLIQADASSSIKHWTQLF</sequence>
<accession>A0AAE1GMN2</accession>
<gene>
    <name evidence="1" type="ORF">Pcinc_000754</name>
</gene>
<evidence type="ECO:0000313" key="2">
    <source>
        <dbReference type="Proteomes" id="UP001286313"/>
    </source>
</evidence>